<name>A0AAW0T9F1_SCYPA</name>
<dbReference type="Proteomes" id="UP001487740">
    <property type="component" value="Unassembled WGS sequence"/>
</dbReference>
<keyword evidence="2" id="KW-1185">Reference proteome</keyword>
<comment type="caution">
    <text evidence="1">The sequence shown here is derived from an EMBL/GenBank/DDBJ whole genome shotgun (WGS) entry which is preliminary data.</text>
</comment>
<proteinExistence type="predicted"/>
<evidence type="ECO:0000313" key="1">
    <source>
        <dbReference type="EMBL" id="KAK8384268.1"/>
    </source>
</evidence>
<protein>
    <submittedName>
        <fullName evidence="1">Uncharacterized protein</fullName>
    </submittedName>
</protein>
<gene>
    <name evidence="1" type="ORF">O3P69_009198</name>
</gene>
<dbReference type="EMBL" id="JARAKH010000035">
    <property type="protein sequence ID" value="KAK8384268.1"/>
    <property type="molecule type" value="Genomic_DNA"/>
</dbReference>
<evidence type="ECO:0000313" key="2">
    <source>
        <dbReference type="Proteomes" id="UP001487740"/>
    </source>
</evidence>
<accession>A0AAW0T9F1</accession>
<sequence>MLHTFLAVKAQHRLCEAHPSGVKCILVDHFEPRHIGIDGDLLSSAVLRSPHLDSIDLYASDFGCLVEFHNEPLPALHPAHLPVTEEPSTNTHYLPHE</sequence>
<dbReference type="AlphaFoldDB" id="A0AAW0T9F1"/>
<reference evidence="1 2" key="1">
    <citation type="submission" date="2023-03" db="EMBL/GenBank/DDBJ databases">
        <title>High-quality genome of Scylla paramamosain provides insights in environmental adaptation.</title>
        <authorList>
            <person name="Zhang L."/>
        </authorList>
    </citation>
    <scope>NUCLEOTIDE SEQUENCE [LARGE SCALE GENOMIC DNA]</scope>
    <source>
        <strain evidence="1">LZ_2023a</strain>
        <tissue evidence="1">Muscle</tissue>
    </source>
</reference>
<organism evidence="1 2">
    <name type="scientific">Scylla paramamosain</name>
    <name type="common">Mud crab</name>
    <dbReference type="NCBI Taxonomy" id="85552"/>
    <lineage>
        <taxon>Eukaryota</taxon>
        <taxon>Metazoa</taxon>
        <taxon>Ecdysozoa</taxon>
        <taxon>Arthropoda</taxon>
        <taxon>Crustacea</taxon>
        <taxon>Multicrustacea</taxon>
        <taxon>Malacostraca</taxon>
        <taxon>Eumalacostraca</taxon>
        <taxon>Eucarida</taxon>
        <taxon>Decapoda</taxon>
        <taxon>Pleocyemata</taxon>
        <taxon>Brachyura</taxon>
        <taxon>Eubrachyura</taxon>
        <taxon>Portunoidea</taxon>
        <taxon>Portunidae</taxon>
        <taxon>Portuninae</taxon>
        <taxon>Scylla</taxon>
    </lineage>
</organism>